<protein>
    <submittedName>
        <fullName evidence="1">Uncharacterized protein</fullName>
    </submittedName>
</protein>
<sequence>ENELEMFYGEYCGNLCKTFWEYQKILAENSKFREYLLDIEKNNTDVSLFDLLCLPIKRLSEIGTICT</sequence>
<dbReference type="InterPro" id="IPR035899">
    <property type="entry name" value="DBL_dom_sf"/>
</dbReference>
<name>A0AAD5TSG0_9FUNG</name>
<dbReference type="AlphaFoldDB" id="A0AAD5TSG0"/>
<evidence type="ECO:0000313" key="2">
    <source>
        <dbReference type="Proteomes" id="UP001211065"/>
    </source>
</evidence>
<proteinExistence type="predicted"/>
<evidence type="ECO:0000313" key="1">
    <source>
        <dbReference type="EMBL" id="KAJ3199496.1"/>
    </source>
</evidence>
<comment type="caution">
    <text evidence="1">The sequence shown here is derived from an EMBL/GenBank/DDBJ whole genome shotgun (WGS) entry which is preliminary data.</text>
</comment>
<organism evidence="1 2">
    <name type="scientific">Clydaea vesicula</name>
    <dbReference type="NCBI Taxonomy" id="447962"/>
    <lineage>
        <taxon>Eukaryota</taxon>
        <taxon>Fungi</taxon>
        <taxon>Fungi incertae sedis</taxon>
        <taxon>Chytridiomycota</taxon>
        <taxon>Chytridiomycota incertae sedis</taxon>
        <taxon>Chytridiomycetes</taxon>
        <taxon>Lobulomycetales</taxon>
        <taxon>Lobulomycetaceae</taxon>
        <taxon>Clydaea</taxon>
    </lineage>
</organism>
<dbReference type="SUPFAM" id="SSF48065">
    <property type="entry name" value="DBL homology domain (DH-domain)"/>
    <property type="match status" value="1"/>
</dbReference>
<reference evidence="1" key="1">
    <citation type="submission" date="2020-05" db="EMBL/GenBank/DDBJ databases">
        <title>Phylogenomic resolution of chytrid fungi.</title>
        <authorList>
            <person name="Stajich J.E."/>
            <person name="Amses K."/>
            <person name="Simmons R."/>
            <person name="Seto K."/>
            <person name="Myers J."/>
            <person name="Bonds A."/>
            <person name="Quandt C.A."/>
            <person name="Barry K."/>
            <person name="Liu P."/>
            <person name="Grigoriev I."/>
            <person name="Longcore J.E."/>
            <person name="James T.Y."/>
        </authorList>
    </citation>
    <scope>NUCLEOTIDE SEQUENCE</scope>
    <source>
        <strain evidence="1">JEL0476</strain>
    </source>
</reference>
<feature type="non-terminal residue" evidence="1">
    <location>
        <position position="67"/>
    </location>
</feature>
<gene>
    <name evidence="1" type="ORF">HK099_003157</name>
</gene>
<accession>A0AAD5TSG0</accession>
<dbReference type="Proteomes" id="UP001211065">
    <property type="component" value="Unassembled WGS sequence"/>
</dbReference>
<dbReference type="EMBL" id="JADGJW010002101">
    <property type="protein sequence ID" value="KAJ3199496.1"/>
    <property type="molecule type" value="Genomic_DNA"/>
</dbReference>
<keyword evidence="2" id="KW-1185">Reference proteome</keyword>
<dbReference type="Gene3D" id="1.20.900.10">
    <property type="entry name" value="Dbl homology (DH) domain"/>
    <property type="match status" value="1"/>
</dbReference>
<feature type="non-terminal residue" evidence="1">
    <location>
        <position position="1"/>
    </location>
</feature>